<dbReference type="EMBL" id="PKFP01000001">
    <property type="protein sequence ID" value="PVH13577.1"/>
    <property type="molecule type" value="Genomic_DNA"/>
</dbReference>
<name>A0A2V1A4S7_9ASCO</name>
<keyword evidence="1" id="KW-0812">Transmembrane</keyword>
<evidence type="ECO:0000313" key="3">
    <source>
        <dbReference type="Proteomes" id="UP000244406"/>
    </source>
</evidence>
<evidence type="ECO:0000256" key="1">
    <source>
        <dbReference type="SAM" id="Phobius"/>
    </source>
</evidence>
<keyword evidence="1" id="KW-0472">Membrane</keyword>
<accession>A0A2V1A4S7</accession>
<gene>
    <name evidence="2" type="ORF">CXQ87_001683</name>
</gene>
<dbReference type="Proteomes" id="UP000244406">
    <property type="component" value="Unassembled WGS sequence"/>
</dbReference>
<feature type="transmembrane region" description="Helical" evidence="1">
    <location>
        <begin position="199"/>
        <end position="220"/>
    </location>
</feature>
<comment type="caution">
    <text evidence="2">The sequence shown here is derived from an EMBL/GenBank/DDBJ whole genome shotgun (WGS) entry which is preliminary data.</text>
</comment>
<evidence type="ECO:0000313" key="2">
    <source>
        <dbReference type="EMBL" id="PVH13577.1"/>
    </source>
</evidence>
<feature type="transmembrane region" description="Helical" evidence="1">
    <location>
        <begin position="276"/>
        <end position="298"/>
    </location>
</feature>
<dbReference type="GeneID" id="37001683"/>
<dbReference type="AlphaFoldDB" id="A0A2V1A4S7"/>
<protein>
    <submittedName>
        <fullName evidence="2">Uncharacterized protein</fullName>
    </submittedName>
</protein>
<organism evidence="2 3">
    <name type="scientific">Candidozyma duobushaemuli</name>
    <dbReference type="NCBI Taxonomy" id="1231522"/>
    <lineage>
        <taxon>Eukaryota</taxon>
        <taxon>Fungi</taxon>
        <taxon>Dikarya</taxon>
        <taxon>Ascomycota</taxon>
        <taxon>Saccharomycotina</taxon>
        <taxon>Pichiomycetes</taxon>
        <taxon>Metschnikowiaceae</taxon>
        <taxon>Candidozyma</taxon>
    </lineage>
</organism>
<dbReference type="RefSeq" id="XP_025334517.1">
    <property type="nucleotide sequence ID" value="XM_025480217.1"/>
</dbReference>
<keyword evidence="3" id="KW-1185">Reference proteome</keyword>
<proteinExistence type="predicted"/>
<keyword evidence="1" id="KW-1133">Transmembrane helix</keyword>
<reference evidence="2 3" key="1">
    <citation type="submission" date="2017-12" db="EMBL/GenBank/DDBJ databases">
        <title>Genome Sequence of the Amphotericin B-resistant Candida duobushaemulonii strain, B09383.</title>
        <authorList>
            <person name="Chow N.A."/>
            <person name="Gade L."/>
            <person name="Batra D."/>
            <person name="Rowe L.A."/>
            <person name="Loparev V.N."/>
            <person name="Litvintseva A.P."/>
        </authorList>
    </citation>
    <scope>NUCLEOTIDE SEQUENCE [LARGE SCALE GENOMIC DNA]</scope>
    <source>
        <strain evidence="2 3">B09383</strain>
    </source>
</reference>
<sequence length="480" mass="54144">MSDNPYLAEKSVMDTKDIPESIEEPEKNDIIPNCITWFAISSIAVLSKIWNKDTDGWIQVMKASVRFFESAKKGSPGSAASVIPSYWPYGKTTYSLYSSGLCREVEGLERVCYEGASPFYDFVKDMGFLTAQHLGVEDVESFQQHWSNRLKDLVEDAFTEQERIKIQNEVFGENKAEDYMMKILRRHLKHTGYGRAWKIQLGLFIVSVIVDIMMTAAFLADVDEESLLLNLPSIVGIIVHLTSDEDNSIEMRSFLSSPNKPTETPHFKPKFSISKVLITFVMISWYSLNLVIFSNFFLGTSAPIALQKISNSDSNGWINVMQNAINAFENVKEGSTGDAASMLSSRWPHGKTTYYFYFSNLCRETEETEKICFSKDLPFVAFLRDLGSLVAQISDVDDVEGFVETWTVGFKNSLVEALTEVERETLHEQIFGEKRKEFDSSSVNVIKGLKFHLDLLSFGVVLLRAVCDERSVTAVSSAVL</sequence>
<dbReference type="VEuPathDB" id="FungiDB:CXQ87_001683"/>